<evidence type="ECO:0000313" key="6">
    <source>
        <dbReference type="Proteomes" id="UP000291142"/>
    </source>
</evidence>
<dbReference type="EMBL" id="SIRT01000008">
    <property type="protein sequence ID" value="TBN02962.1"/>
    <property type="molecule type" value="Genomic_DNA"/>
</dbReference>
<accession>A0A4Q9FI83</accession>
<dbReference type="InterPro" id="IPR008397">
    <property type="entry name" value="Alginate_lyase_dom"/>
</dbReference>
<comment type="caution">
    <text evidence="5">The sequence shown here is derived from an EMBL/GenBank/DDBJ whole genome shotgun (WGS) entry which is preliminary data.</text>
</comment>
<organism evidence="5 6">
    <name type="scientific">Hyunsoonleella flava</name>
    <dbReference type="NCBI Taxonomy" id="2527939"/>
    <lineage>
        <taxon>Bacteria</taxon>
        <taxon>Pseudomonadati</taxon>
        <taxon>Bacteroidota</taxon>
        <taxon>Flavobacteriia</taxon>
        <taxon>Flavobacteriales</taxon>
        <taxon>Flavobacteriaceae</taxon>
    </lineage>
</organism>
<keyword evidence="1 3" id="KW-0732">Signal</keyword>
<feature type="signal peptide" evidence="3">
    <location>
        <begin position="1"/>
        <end position="28"/>
    </location>
</feature>
<evidence type="ECO:0000256" key="2">
    <source>
        <dbReference type="ARBA" id="ARBA00023239"/>
    </source>
</evidence>
<reference evidence="5 6" key="1">
    <citation type="submission" date="2019-02" db="EMBL/GenBank/DDBJ databases">
        <title>Hyunsoonleella sp., isolated from marine sediment.</title>
        <authorList>
            <person name="Liu B.-T."/>
        </authorList>
    </citation>
    <scope>NUCLEOTIDE SEQUENCE [LARGE SCALE GENOMIC DNA]</scope>
    <source>
        <strain evidence="5 6">T58</strain>
    </source>
</reference>
<evidence type="ECO:0000256" key="1">
    <source>
        <dbReference type="ARBA" id="ARBA00022729"/>
    </source>
</evidence>
<dbReference type="RefSeq" id="WP_130964493.1">
    <property type="nucleotide sequence ID" value="NZ_SIRT01000008.1"/>
</dbReference>
<evidence type="ECO:0000256" key="3">
    <source>
        <dbReference type="SAM" id="SignalP"/>
    </source>
</evidence>
<sequence>MIHSMVKILKHYKKIVVLLLLSSMCSSAYTQSSSQKIYVVDFDELKSKKILITNGNKQALKSYRTLIRKADKLLNRKVFSVVHKTGMPPSKSKHDYMSIAPYYWPNPKTKNGLPYIRKDGEINPETRNNFTDIVEKSNFISAVKTLCNAYFFSSDIKYANKNIELINAWFVDEATKMNPNINYGQSVPGKSEGRCFGIIEFGDIIEIIKFLEIAKQKEALDSITERAMFDWFRAYSDWLQNSKLGKEEATRENNHGTHYDTQLLKILIYLNRLEEVKSYLSTITKNRIFSQIEPDGSQPLELARTKSFSYSVMNLHGFLELAIIGKKVGVNLWDMSSKDGRSIKAGYKYMIPYLTQKKEWRYKQIKSAKHSEEKLVSDLKYIRNNFGDSSFDEALRQISETDKIKD</sequence>
<dbReference type="Pfam" id="PF05426">
    <property type="entry name" value="Alginate_lyase"/>
    <property type="match status" value="1"/>
</dbReference>
<dbReference type="Proteomes" id="UP000291142">
    <property type="component" value="Unassembled WGS sequence"/>
</dbReference>
<keyword evidence="6" id="KW-1185">Reference proteome</keyword>
<proteinExistence type="predicted"/>
<dbReference type="GO" id="GO:0042597">
    <property type="term" value="C:periplasmic space"/>
    <property type="evidence" value="ECO:0007669"/>
    <property type="project" value="InterPro"/>
</dbReference>
<dbReference type="GO" id="GO:0016829">
    <property type="term" value="F:lyase activity"/>
    <property type="evidence" value="ECO:0007669"/>
    <property type="project" value="UniProtKB-KW"/>
</dbReference>
<protein>
    <recommendedName>
        <fullName evidence="4">Alginate lyase domain-containing protein</fullName>
    </recommendedName>
</protein>
<feature type="chain" id="PRO_5020765594" description="Alginate lyase domain-containing protein" evidence="3">
    <location>
        <begin position="29"/>
        <end position="406"/>
    </location>
</feature>
<name>A0A4Q9FI83_9FLAO</name>
<dbReference type="InterPro" id="IPR008929">
    <property type="entry name" value="Chondroitin_lyas"/>
</dbReference>
<feature type="domain" description="Alginate lyase" evidence="4">
    <location>
        <begin position="84"/>
        <end position="360"/>
    </location>
</feature>
<gene>
    <name evidence="5" type="ORF">EYD45_10420</name>
</gene>
<evidence type="ECO:0000259" key="4">
    <source>
        <dbReference type="Pfam" id="PF05426"/>
    </source>
</evidence>
<keyword evidence="2" id="KW-0456">Lyase</keyword>
<dbReference type="AlphaFoldDB" id="A0A4Q9FI83"/>
<dbReference type="SUPFAM" id="SSF48230">
    <property type="entry name" value="Chondroitin AC/alginate lyase"/>
    <property type="match status" value="1"/>
</dbReference>
<dbReference type="OrthoDB" id="7210452at2"/>
<dbReference type="Gene3D" id="1.50.10.100">
    <property type="entry name" value="Chondroitin AC/alginate lyase"/>
    <property type="match status" value="1"/>
</dbReference>
<evidence type="ECO:0000313" key="5">
    <source>
        <dbReference type="EMBL" id="TBN02962.1"/>
    </source>
</evidence>